<dbReference type="SMART" id="SM00215">
    <property type="entry name" value="VWC_out"/>
    <property type="match status" value="9"/>
</dbReference>
<dbReference type="SUPFAM" id="SSF57567">
    <property type="entry name" value="Serine protease inhibitors"/>
    <property type="match status" value="10"/>
</dbReference>
<feature type="domain" description="VWFD" evidence="4">
    <location>
        <begin position="1321"/>
        <end position="1501"/>
    </location>
</feature>
<dbReference type="InterPro" id="IPR050780">
    <property type="entry name" value="Mucin_vWF_Thrombospondin_sf"/>
</dbReference>
<dbReference type="FunFam" id="2.10.25.10:FF:000055">
    <property type="entry name" value="alpha-tectorin isoform X1"/>
    <property type="match status" value="8"/>
</dbReference>
<dbReference type="InterPro" id="IPR025615">
    <property type="entry name" value="TILa_dom"/>
</dbReference>
<feature type="domain" description="VWFD" evidence="4">
    <location>
        <begin position="3285"/>
        <end position="3465"/>
    </location>
</feature>
<evidence type="ECO:0000313" key="6">
    <source>
        <dbReference type="Proteomes" id="UP000472274"/>
    </source>
</evidence>
<reference evidence="5" key="2">
    <citation type="submission" date="2025-09" db="UniProtKB">
        <authorList>
            <consortium name="Ensembl"/>
        </authorList>
    </citation>
    <scope>IDENTIFICATION</scope>
</reference>
<evidence type="ECO:0000256" key="1">
    <source>
        <dbReference type="ARBA" id="ARBA00022737"/>
    </source>
</evidence>
<feature type="domain" description="VWFD" evidence="4">
    <location>
        <begin position="4605"/>
        <end position="4785"/>
    </location>
</feature>
<feature type="domain" description="VWFD" evidence="4">
    <location>
        <begin position="3999"/>
        <end position="4179"/>
    </location>
</feature>
<feature type="domain" description="VWFD" evidence="4">
    <location>
        <begin position="1713"/>
        <end position="1885"/>
    </location>
</feature>
<keyword evidence="3" id="KW-0325">Glycoprotein</keyword>
<feature type="domain" description="VWFD" evidence="4">
    <location>
        <begin position="2511"/>
        <end position="2691"/>
    </location>
</feature>
<feature type="domain" description="VWFD" evidence="4">
    <location>
        <begin position="5324"/>
        <end position="5502"/>
    </location>
</feature>
<protein>
    <recommendedName>
        <fullName evidence="4">VWFD domain-containing protein</fullName>
    </recommendedName>
</protein>
<dbReference type="Ensembl" id="ENSTMTT00000014535.1">
    <property type="protein sequence ID" value="ENSTMTP00000014051.1"/>
    <property type="gene ID" value="ENSTMTG00000010233.1"/>
</dbReference>
<name>A0A674IX28_9SAUR</name>
<feature type="domain" description="VWFD" evidence="4">
    <location>
        <begin position="4933"/>
        <end position="5113"/>
    </location>
</feature>
<dbReference type="GeneTree" id="ENSGT00950000183155"/>
<keyword evidence="2" id="KW-1015">Disulfide bond</keyword>
<dbReference type="Pfam" id="PF00094">
    <property type="entry name" value="VWD"/>
    <property type="match status" value="15"/>
</dbReference>
<dbReference type="Pfam" id="PF12714">
    <property type="entry name" value="TILa"/>
    <property type="match status" value="7"/>
</dbReference>
<dbReference type="InParanoid" id="A0A674IX28"/>
<feature type="domain" description="VWFD" evidence="4">
    <location>
        <begin position="906"/>
        <end position="1086"/>
    </location>
</feature>
<dbReference type="SMART" id="SM00832">
    <property type="entry name" value="C8"/>
    <property type="match status" value="15"/>
</dbReference>
<dbReference type="InterPro" id="IPR001007">
    <property type="entry name" value="VWF_dom"/>
</dbReference>
<dbReference type="PANTHER" id="PTHR11339:SF244">
    <property type="entry name" value="IGGFC-BINDING PROTEIN"/>
    <property type="match status" value="1"/>
</dbReference>
<evidence type="ECO:0000313" key="5">
    <source>
        <dbReference type="Ensembl" id="ENSTMTP00000014051.1"/>
    </source>
</evidence>
<evidence type="ECO:0000256" key="3">
    <source>
        <dbReference type="ARBA" id="ARBA00023180"/>
    </source>
</evidence>
<keyword evidence="1" id="KW-0677">Repeat</keyword>
<evidence type="ECO:0000259" key="4">
    <source>
        <dbReference type="PROSITE" id="PS51233"/>
    </source>
</evidence>
<dbReference type="Gene3D" id="2.10.25.10">
    <property type="entry name" value="Laminin"/>
    <property type="match status" value="10"/>
</dbReference>
<dbReference type="Pfam" id="PF17517">
    <property type="entry name" value="IgGFc_binding"/>
    <property type="match status" value="1"/>
</dbReference>
<dbReference type="CDD" id="cd19941">
    <property type="entry name" value="TIL"/>
    <property type="match status" value="10"/>
</dbReference>
<organism evidence="5 6">
    <name type="scientific">Terrapene triunguis</name>
    <name type="common">Three-toed box turtle</name>
    <dbReference type="NCBI Taxonomy" id="2587831"/>
    <lineage>
        <taxon>Eukaryota</taxon>
        <taxon>Metazoa</taxon>
        <taxon>Chordata</taxon>
        <taxon>Craniata</taxon>
        <taxon>Vertebrata</taxon>
        <taxon>Euteleostomi</taxon>
        <taxon>Archelosauria</taxon>
        <taxon>Testudinata</taxon>
        <taxon>Testudines</taxon>
        <taxon>Cryptodira</taxon>
        <taxon>Durocryptodira</taxon>
        <taxon>Testudinoidea</taxon>
        <taxon>Emydidae</taxon>
        <taxon>Terrapene</taxon>
    </lineage>
</organism>
<dbReference type="SMART" id="SM00274">
    <property type="entry name" value="FOLN"/>
    <property type="match status" value="6"/>
</dbReference>
<feature type="domain" description="VWFD" evidence="4">
    <location>
        <begin position="2903"/>
        <end position="3075"/>
    </location>
</feature>
<dbReference type="InterPro" id="IPR001846">
    <property type="entry name" value="VWF_type-D"/>
</dbReference>
<dbReference type="InterPro" id="IPR002919">
    <property type="entry name" value="TIL_dom"/>
</dbReference>
<dbReference type="InterPro" id="IPR036084">
    <property type="entry name" value="Ser_inhib-like_sf"/>
</dbReference>
<feature type="domain" description="VWFD" evidence="4">
    <location>
        <begin position="2094"/>
        <end position="2274"/>
    </location>
</feature>
<dbReference type="GO" id="GO:0005615">
    <property type="term" value="C:extracellular space"/>
    <property type="evidence" value="ECO:0007669"/>
    <property type="project" value="TreeGrafter"/>
</dbReference>
<dbReference type="PANTHER" id="PTHR11339">
    <property type="entry name" value="EXTRACELLULAR MATRIX GLYCOPROTEIN RELATED"/>
    <property type="match status" value="1"/>
</dbReference>
<dbReference type="InterPro" id="IPR003645">
    <property type="entry name" value="Fol_N"/>
</dbReference>
<dbReference type="SMART" id="SM00214">
    <property type="entry name" value="VWC"/>
    <property type="match status" value="9"/>
</dbReference>
<feature type="domain" description="VWFD" evidence="4">
    <location>
        <begin position="4304"/>
        <end position="4484"/>
    </location>
</feature>
<dbReference type="InterPro" id="IPR035234">
    <property type="entry name" value="IgGFc-bd_N"/>
</dbReference>
<dbReference type="Pfam" id="PF01826">
    <property type="entry name" value="TIL"/>
    <property type="match status" value="10"/>
</dbReference>
<dbReference type="InterPro" id="IPR014853">
    <property type="entry name" value="VWF/SSPO/ZAN-like_Cys-rich_dom"/>
</dbReference>
<dbReference type="Proteomes" id="UP000472274">
    <property type="component" value="Unplaced"/>
</dbReference>
<evidence type="ECO:0000256" key="2">
    <source>
        <dbReference type="ARBA" id="ARBA00023157"/>
    </source>
</evidence>
<sequence>MIPDVSGYCQTYNIHGQDQYENYAIITAKTSESGGITINKEPLGNIAWRPIPGTGFSWAEYNLGKGFKRETMEHPTSPFGLLSIGIESKSGYGSAAIGASNIPTSSCSVVLCKEGTVCKMIDGEPECLPVSAATCWAGGYLHYHTFDGRPYDIHGTCTYTVAKTCGCDCDPHSFDITAETGNRGNTQVSYIGSLTIQVDGITITVARAEVGFVRVNNTRAHLPMSLNNGALQLYQSGTSLVLRTDFNLRVYYDWNNHLRVTVPNNFSDSLCGLCGNYNGDPADDFRTPDGDQAPSVAALGKSWAVEDEDHFCWHDCIGGCKPCAASIARKYKEEVSCGLIAKVSDGPFSQCHSKVDPTVYLNNCVYDLCHNDGYRKALCEALKAYADACQLEGVRIGEWRQLARCPMECPLENSQYQLCGTACPATCVDQSAPSSCQDPCVESCQCKDGFVLSQGKCIPKSSCGCLFEGRPYAPSESFWVDEACGTRCMCNTATRQVKCMAATCKRSERCGLVNGIRGCYPSSYATCSVTRNLHYSTFDGQRYNFQGTCRYQLTTLCKKAVGLVDFDVYFQESNTRPVQIKVYEIDIRVSNQFPGKIMVNSILITLPFNLDDKKITVYRKGWATVIQTDFGLTVTYAGWSGRTTITLPVTYAGAVCGLCGNFNSDREDDMLMRDGTLAPNPISFGQSWKVGDLPGCSAVTIPPCASVEAIEKEQQGSRGQCGLILYKSGPFRGCHSKVDPHGYFIDCVYGYCVLSARESNVCQAVAAYAEACQEAGAMVRPWRTTKFCSPSCPLNSHYEFCSSSCDVTCSNLYAPVQCMTQCKEGCVCDEGFVLSGDRCVPISQCGCLHRGLYYQPGETFHPSGSCEEQCMCQAGGEVVCKAFSCGTGEECGVVDGVQKCHPFGSATCSASGHPHYLSFDGVSFDFQGTCTYILAKTCTDASHLTPFTISIEKEDWGTRNMSVAKLVSIKVYGITLTLLQNKQGLIMVNGVSHNLPVIVADGQLRAYQHGTNILVQTIFGLTVSYDLVYQARVTIPGSYEGQTCGLCGNFDGQQDEEFLLPSGRTAPDTAAFGSAWEVQIPGASCTDRCAGNSCSVCEERKKNVFKGRNYCGLLTDPDGPFTACHGMVSPSVYQSNCLYDLCLGNGDAQVLCQSIHSYVTACQEAGAPIRPWRSTSFCAVSCPANSHYEVCADLCTSTCTGDIIDCPETCAEGCECDGGFFFDGQGCVTLQSCGCFERGRYYKPNETVLMNECQQSCTCVPARGVTCKAHSCSREEICQIRDGVRACISKVIPSCSVVRCREGTICKMINGQPECVPVSQATCWAGGYLHYHTFDGRVYDFHGTCNYTVAKTCRDDSVLPSFHVTAKIENRGNTQVFYIGSVTVQVDGVTITAARAEVGFVGVNNTRAHLPISLNNGALQLYQSGTSLVLRTDFNLRVTYDWNNHLRVTVPRVFLDSLCGLCGNYNGDPSDDFRTPDGDRAPSVAALGKSWAVEDEDQFCWHDCIGGCRPCAPSIARKYKEEAFCGLITKVSDGPFSQCHSKVDPTVYLDNCVYDLCHNDGYRKALCEALKAYADACQLEGVRIGEWRQLARCPMECPLENSQYQLCGTACPATCVDQSVPSSCEDPCVESCQCKDGFVLSQGKCIPKGSCGCQFEGRPYAPNESFWVDEVCGTRCMCNAATRQVECVAATCKHSERCGLVNGVRGCYPSSYATCSVTRNLHYTTFDGQRYDFKGTCRYQLTGLCKKVEGLVDFEVNFQENNTAPLQIKVYQTNLRISNQFPGKVLVNSFLMNLPLNLIDKKISVYRKGWATVIQADFGLTATYAGWSGRTTITLPVTYTGAVCGLCGNFNSDREDDMLMRDGTLAPSPVSFGQSWKVGNLPGCSAVTIPPCASVEAIEKEQRGSRGQCGLILHKNGPFRGCHSKVDPHGYFVDCVYGYCVLSERESNVCQAVAGYAEACQEAGAMVHPWRTTKFCSPSCPLNSHYEFCSSSCDVTCSNLYAPVQCTTQCKEGCMCNEGFVLSGDHCIPISQCGCLHRGLYYQPWETFHPSGSCKEQCVCQAGGDVVCKAFSCGAGEQCGVVNGIQKCHPFGSATCSASGHPHYLSFDGVPFDFQGTCTYILAKTCTDASHLTPFTISVEKESWGSGNVSMAKLVSIQVYGITLTLLQSKQGLIMVDGVSHNLPVIMVNGQLRAYQHGTNVLVQTDFGLTVSYDLVYQARVTIPGSYHGQTCGLCGNYNGQQDEEFLLPSGRTAPDVAAFGSAWEVQIPGASCTDRCAGNSCPVCEEKKKEVFKGRNYCGLLTDPDSPFAACHGTVSPSVYQSNCLYDLCLGNGDAQVLCQSIHSYVTACQEAKVFIQHWRSTSFCPVSCPVNSHYELCADLCTTACSRDIMDCPETCAEGCQCDKGFFFDGQGCVTLENCGCFKQGRYYKPSEMVLMNECQQSCTCVPAQGVTCKAHSCTSGATCQIRDGVMDCIGQVIPKPSCNVVSCREGTICKMINEQPKCVPVSRGTCWAGGYFHYHTFDGWVYDFHGNCTYTVAKTCRDASGLPSFHVMAKSENSGNTQVFYIGSVTVQVDGVTVTAARAEAGFVWVNNTRAHLPISLNNGVLRLYQSGTSLVLRTDFNLRVSYDWNNHLRVTVPNDFSDSLCGLCGNYNGDPSDDFRTPDGDLAPSVTALGKSWAVEDEDQFCWHDCIGGCRPCAASIARKYKEEASCGLITKVSDGPFSQCHSKVDPTVYLDNCVYDLCHNDGYRKALCEALKAYADACQLEGVRIEEWRQLARCSMECPLENSQYQLCGTACPATCVDQSAPSSCQDPCVESCQCNDGFVLSQGKCIPKSGCGCQFEGRPYAPNESFWVDEACGTWCTCNAATRQVECVVATCKHSERCGLVNGIRGCYPSSYATCSVTRNMHYATFDGQRYDFQGTCRYQLTALCKKAEGLVDFEVYFQENNTAPLQIKIYQTSLRISNQFPGKVLMNGFLINLPFNLNDKKITVYRKGWATVIQADFGLTVTYAGWSGRITVTLPVTYAGAVCGLCGNFNKDREDDLLMRGGTLAPSPVSFGQSWKVGDLLGCSVVTIPPCASIEAIEKEQRGSRGQCGIILDKNGPFRGCHSKVDPHGYFIDCVYSYCVLSERESNVCEAIAGYAEACQEAGAMVHPWRTTKFCSPSCPLNSHYEFCSSSSCDLTCSNLYAPVQCKTQCKEGCMCDQDFVLSGDHCVPFSQCGCLHRGLYYQAGETFHPSGSCEEQCVCQAGGEVVCKAFSCGTGEECGVVDGVQKCHPFEPVTCSASGHPHYLSFDGVSFDFQGTCTYILAKTCTDASHLTPFTISIEKEDWGTRNMSVTKLVSIQVYGITLTLLQNKQGLIMVDGVSHNLPVIVADGRLRAYQHGVNVLVQTDFGLTVSYDLVYHARVTVPGSYHGRMCGLCGNYKGQQDDEFLLPDGRVAPDTASFGSAWEVQIPEASCTDKCAGNSCPVCKEERKDVFKAHNYCGLLTAPHGPFATCHSTVSPTVYFNNCLYDLCLGNGDSQVLCQSMHSYVTACQEAKVTIQPWRSTSFCPLTCPANSHYKVCAKLCTTTCTGDNMDCPETCAEGCQCDKGFFFDGQGCVTLENCGCFERGRYYKPSETILTNECQQSCTCVSAQGVTCKAHSCTREETCKLRDGIMGCISKDPCKTLKCRIKERCKIEDGQEACVPAYTGICLGSGDAQYQTFDGLKFDLQGTCKYTIAKYCGNDPTLESFTIDEKNDNRGNQDISFWQVTNIYVYGYNVSIYKREVGKVRLNSVITSLPVTLKDGKIRLYQKDLSTVLQTDFGLQISHDENWRVVITLPSSYYGATCGLCGNFNQNPEDDMMSSKGTIVSSIMDWAASWKVQDRDPLCWDYCQGICPMCDKSKRDLYGDDSHCGVISKAPGGPFRECHSRVSADDFFDSCIYDMCLNEGDKSILCEALEAYAKACRKHGVTVADWRTPSSCDDCKTLKCRTKETCRTEDGHTSCIPDYSGTCLGSGNMHYQTFDGLKFDFQGTCTYTLAKYCGSDATLEPFTIDEKNANRESQDISFLRVTNVYIYGYNISIYKREVGKVQLNGVITRLPVMLKDGKIRLYQKGLSTVMQTDIGLRVGYNKNWHLEITLPSSYYGAMCGLCGNFNQNPEDDMMSSDGIKVSAIVGWAASWKVQDRDPFCWHSCQENCLTCDESRRKLYGDDSHCGLISKAPGGPFRECHSKVSPDDVFDNCIYDVCLNEENKRVLCVALETYADTCRDHGVTVYDWRTPSSCDELGETCETLKCRTKEMCKTEDGHATCVPDYVGTCWGWGDPHYHTFDGLKFDFQGTCTYTIAKYCGHDRSLEPFTIDEKNDNRGSQAISFLRVTNIYVYGYNISIYKREVGKVRLNSVITSLPVTLKDGKIRLYQKALSTVLQTDFGLQIAHDKNWRVVITLPSSYYGATCGLCGNFNQNPEDDMTSSNGTRVSSIMDWAASWKVQDRDPFCWDYCQGTCPMCDESKTDLYGDDSHCGVISKAPGGPFRECHSRVSADDFFDSCIYDMCLNEGDKSILCEALEAYAKACRKHGVTVDDWRTPSSCDACKARKCRTKETCQTEDGHTSCIPDYMGTCLGSGDMHYQTFDGLKFDFQGTCTYTLAKYCGSDTTLEPFTIDEKNANRGSQDISFLRVTNVYIYGYNISIYKREVGKVRLNGVITSLPVTLKDGKIRLYQKGLSTVMQTDVGLRVGYNKNWHLEITLPSSYYGAMCGLCGNFNQNPEDDMMSSNGIKVSAIVGWGASWKVQDRDPFCWHSCQENCLTCDESKRDLYGDDSHCGVISKAAGGPFRECHSTVSPENVFDNCIYDMCLNEGNKTILCVVLETYADTCGDHGVTVYDWRTPSSCDESGSWYSDETGGNGTNPTVSPVDGGDETCKALKCRTKETCKTEDGHATCVPDYVGTCWGWGNPHYHTFDGLTFDFQGTCTYTIAKYCGHDRSLEPFTIDEKNDNRGSQAISFLRVTNIYVYGYNISIYKREVGKVRLNGVITSLPVTLSDGKIRVYQSGFRAILQTDFGLQVAYNWDWHLVITLPSSYYGATCGLCGNFNQNPEDDMTSASGTKVSSIVGWAASWKVQDRDPFCWDSCQENCLTCDESTRELYRGDSHCGLISKAPGGPFRECHSRVNSSEFFDGCTYDVCLNRGATRILCQALEAYAATCRDHGVTVYDWRMPSGCALPCPENSHYEACGNACPASCSDRTAPSSCREPCVETCQCNDGYVLSTDKCVPLESCGCDYNGRYYQPSEEFWADENCHSRCRCDSSLGTVVCRKTSCKAKERCSVVNGVRGCHAISYSTCIGTGDPHYTTFDGKKYDFMGTCIYQFAALCSEDPTLTPFNVKVENNNRGSKAVSFTKTVTLEVYNVTISLSQEHPRKIQINGVFVDLPFSHQHKFKAYISGVHGFIQTDFDLRVSFDWYSYARVIIPNTYANAVCGLCGNANQDPSDDLTMKDGTQTSDEIQFADSWKVGEVPGCSSSCTGDCSVCSEAQKQPYKGDQYCGVITRQNGPFRQCHGAIDPAPFFDDCLYDTCQYKGHQDTLCSTISTYVTSCQARGIQIGQWRSPSFCSKCRLRDSALGTGYCTCAP</sequence>
<dbReference type="GO" id="GO:0031012">
    <property type="term" value="C:extracellular matrix"/>
    <property type="evidence" value="ECO:0007669"/>
    <property type="project" value="TreeGrafter"/>
</dbReference>
<dbReference type="SMART" id="SM00216">
    <property type="entry name" value="VWD"/>
    <property type="match status" value="15"/>
</dbReference>
<proteinExistence type="predicted"/>
<reference evidence="5" key="1">
    <citation type="submission" date="2025-08" db="UniProtKB">
        <authorList>
            <consortium name="Ensembl"/>
        </authorList>
    </citation>
    <scope>IDENTIFICATION</scope>
</reference>
<feature type="domain" description="VWFD" evidence="4">
    <location>
        <begin position="525"/>
        <end position="697"/>
    </location>
</feature>
<feature type="domain" description="VWFD" evidence="4">
    <location>
        <begin position="133"/>
        <end position="313"/>
    </location>
</feature>
<feature type="domain" description="VWFD" evidence="4">
    <location>
        <begin position="3698"/>
        <end position="3878"/>
    </location>
</feature>
<keyword evidence="6" id="KW-1185">Reference proteome</keyword>
<dbReference type="PROSITE" id="PS51233">
    <property type="entry name" value="VWFD"/>
    <property type="match status" value="15"/>
</dbReference>
<accession>A0A674IX28</accession>
<dbReference type="Pfam" id="PF08742">
    <property type="entry name" value="C8"/>
    <property type="match status" value="15"/>
</dbReference>